<name>A0A1F5YYZ7_9BACT</name>
<gene>
    <name evidence="2" type="ORF">A3F83_00010</name>
</gene>
<dbReference type="Proteomes" id="UP000179129">
    <property type="component" value="Unassembled WGS sequence"/>
</dbReference>
<dbReference type="CDD" id="cd06174">
    <property type="entry name" value="MFS"/>
    <property type="match status" value="1"/>
</dbReference>
<dbReference type="Pfam" id="PF07690">
    <property type="entry name" value="MFS_1"/>
    <property type="match status" value="1"/>
</dbReference>
<dbReference type="Gene3D" id="1.20.1250.20">
    <property type="entry name" value="MFS general substrate transporter like domains"/>
    <property type="match status" value="2"/>
</dbReference>
<dbReference type="STRING" id="1817867.A3F83_00010"/>
<feature type="transmembrane region" description="Helical" evidence="1">
    <location>
        <begin position="398"/>
        <end position="417"/>
    </location>
</feature>
<feature type="transmembrane region" description="Helical" evidence="1">
    <location>
        <begin position="358"/>
        <end position="378"/>
    </location>
</feature>
<sequence>MVREFPSRLTQAQKRKAQQGFIYFATINALSYALLAESVLVLFALQLGATDFHIGLLSSYVHLTMVFVLLGKVMVTRWGAARTYSSCWFLRNLTAGTFILAPWIWVHVSHGLGLIFLMVASFIFFIFRAMGLSAENVLINDITSLDDRGRFIGRWQFFAYFAMLGMLIAVSFWLGGTPSFGRFQIVFAVGCVLGMAASSFMFNIPESDGPKISSREPMLRALNLLYREKKLRYMLFAWIAITCGIQLIAPFQILAVKNGYLISDRAAVFFVVLQMLGMVAGSFPIALLIDRSGPRPILIINVLGLALLALLWAFSPEKISYWYSGTLFFMVGYCIVSIYIAVAHYFQNAVPRASILNLNMLILVLQGIAAGLAGTFFGGGLLETFHNLGMAGMTVYRTYFLAVAAALIGSTFVVVKLEPLAERRVKEVLGMMFSVRDWRALLSLQRLSDIPKLGETHELIDELGSLRSGVSESALLEYLDSPLFTVRTAALEALDNIEFGPETGWRLIEEVKDGEFSTAFMAADILGRHRVSEAISTLRESIYSNDFFLQGKAMVALAQLGDAHSYGRITEIFSTTFNPRLVIHGARALYLIGERDNVRLLLSRLDPKGVQAEHDEIMHSAFALLGWGEESFRLMTLFNRNQQLGLDTLTELVEKRLEALAGRITSLERLTLRAALDEAADREVPIPEALLALLRQAAGLKGEKAKYLDVLLADEAAVIKSATPRLRFSLTALACYVYLEDKEG</sequence>
<feature type="transmembrane region" description="Helical" evidence="1">
    <location>
        <begin position="57"/>
        <end position="75"/>
    </location>
</feature>
<feature type="transmembrane region" description="Helical" evidence="1">
    <location>
        <begin position="87"/>
        <end position="106"/>
    </location>
</feature>
<feature type="transmembrane region" description="Helical" evidence="1">
    <location>
        <begin position="21"/>
        <end position="45"/>
    </location>
</feature>
<keyword evidence="1" id="KW-1133">Transmembrane helix</keyword>
<dbReference type="SUPFAM" id="SSF48371">
    <property type="entry name" value="ARM repeat"/>
    <property type="match status" value="1"/>
</dbReference>
<comment type="caution">
    <text evidence="2">The sequence shown here is derived from an EMBL/GenBank/DDBJ whole genome shotgun (WGS) entry which is preliminary data.</text>
</comment>
<feature type="transmembrane region" description="Helical" evidence="1">
    <location>
        <begin position="267"/>
        <end position="289"/>
    </location>
</feature>
<dbReference type="InterPro" id="IPR036259">
    <property type="entry name" value="MFS_trans_sf"/>
</dbReference>
<dbReference type="InterPro" id="IPR011989">
    <property type="entry name" value="ARM-like"/>
</dbReference>
<keyword evidence="1" id="KW-0812">Transmembrane</keyword>
<dbReference type="EMBL" id="MFIX01000053">
    <property type="protein sequence ID" value="OGG05418.1"/>
    <property type="molecule type" value="Genomic_DNA"/>
</dbReference>
<proteinExistence type="predicted"/>
<feature type="transmembrane region" description="Helical" evidence="1">
    <location>
        <begin position="321"/>
        <end position="346"/>
    </location>
</feature>
<evidence type="ECO:0000313" key="3">
    <source>
        <dbReference type="Proteomes" id="UP000179129"/>
    </source>
</evidence>
<dbReference type="SUPFAM" id="SSF103473">
    <property type="entry name" value="MFS general substrate transporter"/>
    <property type="match status" value="1"/>
</dbReference>
<organism evidence="2 3">
    <name type="scientific">Candidatus Glassbacteria bacterium RIFCSPLOWO2_12_FULL_58_11</name>
    <dbReference type="NCBI Taxonomy" id="1817867"/>
    <lineage>
        <taxon>Bacteria</taxon>
        <taxon>Candidatus Glassiibacteriota</taxon>
    </lineage>
</organism>
<evidence type="ECO:0000256" key="1">
    <source>
        <dbReference type="SAM" id="Phobius"/>
    </source>
</evidence>
<dbReference type="InterPro" id="IPR011701">
    <property type="entry name" value="MFS"/>
</dbReference>
<keyword evidence="1" id="KW-0472">Membrane</keyword>
<reference evidence="2 3" key="1">
    <citation type="journal article" date="2016" name="Nat. Commun.">
        <title>Thousands of microbial genomes shed light on interconnected biogeochemical processes in an aquifer system.</title>
        <authorList>
            <person name="Anantharaman K."/>
            <person name="Brown C.T."/>
            <person name="Hug L.A."/>
            <person name="Sharon I."/>
            <person name="Castelle C.J."/>
            <person name="Probst A.J."/>
            <person name="Thomas B.C."/>
            <person name="Singh A."/>
            <person name="Wilkins M.J."/>
            <person name="Karaoz U."/>
            <person name="Brodie E.L."/>
            <person name="Williams K.H."/>
            <person name="Hubbard S.S."/>
            <person name="Banfield J.F."/>
        </authorList>
    </citation>
    <scope>NUCLEOTIDE SEQUENCE [LARGE SCALE GENOMIC DNA]</scope>
</reference>
<dbReference type="GO" id="GO:0022857">
    <property type="term" value="F:transmembrane transporter activity"/>
    <property type="evidence" value="ECO:0007669"/>
    <property type="project" value="InterPro"/>
</dbReference>
<dbReference type="PANTHER" id="PTHR23526">
    <property type="entry name" value="INTEGRAL MEMBRANE TRANSPORT PROTEIN-RELATED"/>
    <property type="match status" value="1"/>
</dbReference>
<protein>
    <submittedName>
        <fullName evidence="2">Uncharacterized protein</fullName>
    </submittedName>
</protein>
<accession>A0A1F5YYZ7</accession>
<feature type="transmembrane region" description="Helical" evidence="1">
    <location>
        <begin position="296"/>
        <end position="315"/>
    </location>
</feature>
<feature type="transmembrane region" description="Helical" evidence="1">
    <location>
        <begin position="112"/>
        <end position="134"/>
    </location>
</feature>
<dbReference type="Gene3D" id="1.25.10.10">
    <property type="entry name" value="Leucine-rich Repeat Variant"/>
    <property type="match status" value="1"/>
</dbReference>
<feature type="transmembrane region" description="Helical" evidence="1">
    <location>
        <begin position="180"/>
        <end position="202"/>
    </location>
</feature>
<evidence type="ECO:0000313" key="2">
    <source>
        <dbReference type="EMBL" id="OGG05418.1"/>
    </source>
</evidence>
<dbReference type="PANTHER" id="PTHR23526:SF4">
    <property type="entry name" value="INTEGRAL MEMBRANE TRANSPORT PROTEIN"/>
    <property type="match status" value="1"/>
</dbReference>
<feature type="transmembrane region" description="Helical" evidence="1">
    <location>
        <begin position="233"/>
        <end position="255"/>
    </location>
</feature>
<dbReference type="AlphaFoldDB" id="A0A1F5YYZ7"/>
<dbReference type="InterPro" id="IPR016024">
    <property type="entry name" value="ARM-type_fold"/>
</dbReference>
<dbReference type="InterPro" id="IPR052528">
    <property type="entry name" value="Sugar_transport-like"/>
</dbReference>
<feature type="transmembrane region" description="Helical" evidence="1">
    <location>
        <begin position="155"/>
        <end position="174"/>
    </location>
</feature>